<sequence>MDEIKETLVQVAKLMKISAITAPKARGVDNIVCKIIEDDETIGKIAGEMENLSSELGEAYLRDARSLRNSKVLLLIGCKIVEIMGNRMTDIGISEDMILNILNLGIALGSAVKTASLLNVDNRIMFTVGRAAMKMKLLDADIVLGIPLNASPKNIYFDRTRA</sequence>
<feature type="domain" description="DUF2148" evidence="1">
    <location>
        <begin position="99"/>
        <end position="159"/>
    </location>
</feature>
<dbReference type="Pfam" id="PF09918">
    <property type="entry name" value="DUF2148"/>
    <property type="match status" value="1"/>
</dbReference>
<gene>
    <name evidence="2" type="ORF">D9Q81_04965</name>
</gene>
<protein>
    <submittedName>
        <fullName evidence="2">Ferredoxin</fullName>
    </submittedName>
</protein>
<dbReference type="AlphaFoldDB" id="A0A3R9PDQ0"/>
<dbReference type="Proteomes" id="UP000278149">
    <property type="component" value="Unassembled WGS sequence"/>
</dbReference>
<dbReference type="PANTHER" id="PTHR40101:SF1">
    <property type="entry name" value="4FE-4S DOMAIN-CONTAINING PROTEIN"/>
    <property type="match status" value="1"/>
</dbReference>
<proteinExistence type="predicted"/>
<name>A0A3R9PDQ0_9CREN</name>
<dbReference type="RefSeq" id="WP_125741704.1">
    <property type="nucleotide sequence ID" value="NZ_RCOR01000024.1"/>
</dbReference>
<dbReference type="EMBL" id="RCOR01000024">
    <property type="protein sequence ID" value="RSN68844.1"/>
    <property type="molecule type" value="Genomic_DNA"/>
</dbReference>
<organism evidence="2 3">
    <name type="scientific">Candidatus Korarchaeum cryptofilum</name>
    <dbReference type="NCBI Taxonomy" id="498846"/>
    <lineage>
        <taxon>Archaea</taxon>
        <taxon>Thermoproteota</taxon>
        <taxon>Candidatus Korarchaeia</taxon>
        <taxon>Candidatus Korarchaeales</taxon>
        <taxon>Candidatus Korarchaeaceae</taxon>
        <taxon>Candidatus Korarchaeum</taxon>
    </lineage>
</organism>
<accession>A0A3R9PDQ0</accession>
<comment type="caution">
    <text evidence="2">The sequence shown here is derived from an EMBL/GenBank/DDBJ whole genome shotgun (WGS) entry which is preliminary data.</text>
</comment>
<dbReference type="InterPro" id="IPR019224">
    <property type="entry name" value="DUF2148"/>
</dbReference>
<evidence type="ECO:0000313" key="3">
    <source>
        <dbReference type="Proteomes" id="UP000278149"/>
    </source>
</evidence>
<evidence type="ECO:0000259" key="1">
    <source>
        <dbReference type="Pfam" id="PF09918"/>
    </source>
</evidence>
<dbReference type="PANTHER" id="PTHR40101">
    <property type="entry name" value="CONSERVED PROTEIN"/>
    <property type="match status" value="1"/>
</dbReference>
<evidence type="ECO:0000313" key="2">
    <source>
        <dbReference type="EMBL" id="RSN68844.1"/>
    </source>
</evidence>
<reference evidence="2 3" key="1">
    <citation type="submission" date="2018-10" db="EMBL/GenBank/DDBJ databases">
        <title>Co-occurring genomic capacity for anaerobic methane metabolism and dissimilatory sulfite reduction discovered in the Korarchaeota.</title>
        <authorList>
            <person name="Mckay L.J."/>
            <person name="Dlakic M."/>
            <person name="Fields M.W."/>
            <person name="Delmont T.O."/>
            <person name="Eren A.M."/>
            <person name="Jay Z.J."/>
            <person name="Klingelsmith K.B."/>
            <person name="Rusch D.B."/>
            <person name="Inskeep W.P."/>
        </authorList>
    </citation>
    <scope>NUCLEOTIDE SEQUENCE [LARGE SCALE GENOMIC DNA]</scope>
    <source>
        <strain evidence="2 3">WS</strain>
    </source>
</reference>